<feature type="transmembrane region" description="Helical" evidence="5">
    <location>
        <begin position="225"/>
        <end position="244"/>
    </location>
</feature>
<dbReference type="PANTHER" id="PTHR37955">
    <property type="entry name" value="TELLURITE RESISTANCE PROTEIN TEHA"/>
    <property type="match status" value="1"/>
</dbReference>
<evidence type="ECO:0000313" key="7">
    <source>
        <dbReference type="Proteomes" id="UP000282957"/>
    </source>
</evidence>
<feature type="transmembrane region" description="Helical" evidence="5">
    <location>
        <begin position="40"/>
        <end position="62"/>
    </location>
</feature>
<dbReference type="Pfam" id="PF03595">
    <property type="entry name" value="SLAC1"/>
    <property type="match status" value="1"/>
</dbReference>
<keyword evidence="2 5" id="KW-0812">Transmembrane</keyword>
<dbReference type="Proteomes" id="UP000282957">
    <property type="component" value="Unassembled WGS sequence"/>
</dbReference>
<keyword evidence="3 5" id="KW-1133">Transmembrane helix</keyword>
<dbReference type="OrthoDB" id="958273at2"/>
<comment type="subcellular location">
    <subcellularLocation>
        <location evidence="1">Membrane</location>
        <topology evidence="1">Multi-pass membrane protein</topology>
    </subcellularLocation>
</comment>
<reference evidence="6 7" key="1">
    <citation type="submission" date="2019-01" db="EMBL/GenBank/DDBJ databases">
        <authorList>
            <person name="Chen W.-M."/>
        </authorList>
    </citation>
    <scope>NUCLEOTIDE SEQUENCE [LARGE SCALE GENOMIC DNA]</scope>
    <source>
        <strain evidence="6 7">CCP-6</strain>
    </source>
</reference>
<keyword evidence="7" id="KW-1185">Reference proteome</keyword>
<evidence type="ECO:0000256" key="3">
    <source>
        <dbReference type="ARBA" id="ARBA00022989"/>
    </source>
</evidence>
<feature type="transmembrane region" description="Helical" evidence="5">
    <location>
        <begin position="142"/>
        <end position="160"/>
    </location>
</feature>
<evidence type="ECO:0000256" key="5">
    <source>
        <dbReference type="SAM" id="Phobius"/>
    </source>
</evidence>
<dbReference type="GO" id="GO:0046583">
    <property type="term" value="F:monoatomic cation efflux transmembrane transporter activity"/>
    <property type="evidence" value="ECO:0007669"/>
    <property type="project" value="TreeGrafter"/>
</dbReference>
<name>A0A437LYY9_9PROT</name>
<sequence length="317" mass="32620">MDSPERLRHLPLPLFAVPMGVGGLGLAWREGARVLGAPAWVGEGLLALATAAWLLIAVLHMVRALRHPGSLAADLRHPVRSAFAGAITVGLMIVTGGLTPHLPGLAAGLWLAAVGMHLVIAAWTVRVLILAPREPAALTPPLLIPMVGNVLAPAFGARLGFEALSWMYFGLGALLWALLQPLLLGRAAMGPPLPALLRPSLVIFLAPPAAAALSLSALTGGFGPGPLACHGLAVGFAAVFLTMLGEFARAPFSMAWWGWTFPTAAFAAATLQAIAAHPLPGLGVLGWAVLLASSAIIATVCRATAQAAWSGALFRPD</sequence>
<dbReference type="RefSeq" id="WP_127790081.1">
    <property type="nucleotide sequence ID" value="NZ_SACL01000013.1"/>
</dbReference>
<feature type="transmembrane region" description="Helical" evidence="5">
    <location>
        <begin position="196"/>
        <end position="219"/>
    </location>
</feature>
<feature type="transmembrane region" description="Helical" evidence="5">
    <location>
        <begin position="12"/>
        <end position="28"/>
    </location>
</feature>
<evidence type="ECO:0000256" key="2">
    <source>
        <dbReference type="ARBA" id="ARBA00022692"/>
    </source>
</evidence>
<feature type="transmembrane region" description="Helical" evidence="5">
    <location>
        <begin position="282"/>
        <end position="305"/>
    </location>
</feature>
<dbReference type="InterPro" id="IPR004695">
    <property type="entry name" value="SLAC1/Mae1/Ssu1/TehA"/>
</dbReference>
<keyword evidence="4 5" id="KW-0472">Membrane</keyword>
<proteinExistence type="predicted"/>
<dbReference type="PANTHER" id="PTHR37955:SF1">
    <property type="entry name" value="DEP DOMAIN-CONTAINING PROTEIN"/>
    <property type="match status" value="1"/>
</dbReference>
<evidence type="ECO:0000256" key="1">
    <source>
        <dbReference type="ARBA" id="ARBA00004141"/>
    </source>
</evidence>
<gene>
    <name evidence="6" type="ORF">EOD42_23705</name>
</gene>
<evidence type="ECO:0000256" key="4">
    <source>
        <dbReference type="ARBA" id="ARBA00023136"/>
    </source>
</evidence>
<comment type="caution">
    <text evidence="6">The sequence shown here is derived from an EMBL/GenBank/DDBJ whole genome shotgun (WGS) entry which is preliminary data.</text>
</comment>
<dbReference type="EMBL" id="SACL01000013">
    <property type="protein sequence ID" value="RVT90638.1"/>
    <property type="molecule type" value="Genomic_DNA"/>
</dbReference>
<dbReference type="Gene3D" id="1.50.10.150">
    <property type="entry name" value="Voltage-dependent anion channel"/>
    <property type="match status" value="1"/>
</dbReference>
<evidence type="ECO:0000313" key="6">
    <source>
        <dbReference type="EMBL" id="RVT90638.1"/>
    </source>
</evidence>
<organism evidence="6 7">
    <name type="scientific">Rhodovarius crocodyli</name>
    <dbReference type="NCBI Taxonomy" id="1979269"/>
    <lineage>
        <taxon>Bacteria</taxon>
        <taxon>Pseudomonadati</taxon>
        <taxon>Pseudomonadota</taxon>
        <taxon>Alphaproteobacteria</taxon>
        <taxon>Acetobacterales</taxon>
        <taxon>Roseomonadaceae</taxon>
        <taxon>Rhodovarius</taxon>
    </lineage>
</organism>
<feature type="transmembrane region" description="Helical" evidence="5">
    <location>
        <begin position="166"/>
        <end position="184"/>
    </location>
</feature>
<dbReference type="InterPro" id="IPR052951">
    <property type="entry name" value="Tellurite_res_ion_channel"/>
</dbReference>
<protein>
    <submittedName>
        <fullName evidence="6">C4-dicarboxylate ABC transporter</fullName>
    </submittedName>
</protein>
<feature type="transmembrane region" description="Helical" evidence="5">
    <location>
        <begin position="108"/>
        <end position="130"/>
    </location>
</feature>
<feature type="transmembrane region" description="Helical" evidence="5">
    <location>
        <begin position="82"/>
        <end position="102"/>
    </location>
</feature>
<accession>A0A437LYY9</accession>
<dbReference type="GO" id="GO:0005886">
    <property type="term" value="C:plasma membrane"/>
    <property type="evidence" value="ECO:0007669"/>
    <property type="project" value="TreeGrafter"/>
</dbReference>
<dbReference type="AlphaFoldDB" id="A0A437LYY9"/>
<feature type="transmembrane region" description="Helical" evidence="5">
    <location>
        <begin position="256"/>
        <end position="276"/>
    </location>
</feature>
<dbReference type="InterPro" id="IPR038665">
    <property type="entry name" value="Voltage-dep_anion_channel_sf"/>
</dbReference>